<keyword evidence="1" id="KW-0812">Transmembrane</keyword>
<accession>A0A1X1FFB1</accession>
<keyword evidence="1" id="KW-0472">Membrane</keyword>
<feature type="transmembrane region" description="Helical" evidence="1">
    <location>
        <begin position="75"/>
        <end position="97"/>
    </location>
</feature>
<keyword evidence="1" id="KW-1133">Transmembrane helix</keyword>
<gene>
    <name evidence="3" type="ORF">FAM23169_01103</name>
</gene>
<protein>
    <recommendedName>
        <fullName evidence="2">Glycerophosphoryl diester phosphodiesterase membrane domain-containing protein</fullName>
    </recommendedName>
</protein>
<comment type="caution">
    <text evidence="3">The sequence shown here is derived from an EMBL/GenBank/DDBJ whole genome shotgun (WGS) entry which is preliminary data.</text>
</comment>
<proteinExistence type="predicted"/>
<feature type="domain" description="Glycerophosphoryl diester phosphodiesterase membrane" evidence="2">
    <location>
        <begin position="8"/>
        <end position="125"/>
    </location>
</feature>
<dbReference type="InterPro" id="IPR018476">
    <property type="entry name" value="GlyceroP-diester-Pdiesterase_M"/>
</dbReference>
<evidence type="ECO:0000313" key="3">
    <source>
        <dbReference type="EMBL" id="ORN30088.1"/>
    </source>
</evidence>
<dbReference type="Pfam" id="PF10110">
    <property type="entry name" value="GPDPase_memb"/>
    <property type="match status" value="1"/>
</dbReference>
<name>A0A1X1FFB1_9LACO</name>
<evidence type="ECO:0000313" key="4">
    <source>
        <dbReference type="Proteomes" id="UP000193009"/>
    </source>
</evidence>
<evidence type="ECO:0000259" key="2">
    <source>
        <dbReference type="Pfam" id="PF10110"/>
    </source>
</evidence>
<dbReference type="EMBL" id="MSBD01000024">
    <property type="protein sequence ID" value="ORN30088.1"/>
    <property type="molecule type" value="Genomic_DNA"/>
</dbReference>
<feature type="transmembrane region" description="Helical" evidence="1">
    <location>
        <begin position="21"/>
        <end position="40"/>
    </location>
</feature>
<dbReference type="AlphaFoldDB" id="A0A1X1FFB1"/>
<sequence length="160" mass="18314">MKDQKLLRNATRTFFHNWGAYVSLLIVINLLLSIIVVPIMEFMTSVILKSNGVPYISYTNAVWLLTQKPLAILELLLLLIAIFALVFWQFAFILYGIDNIALQQNMTLWQVCKGAFKHATSSNRQLFILYRLLYFNSATLICVPEFSVAGKSHHSGLYPR</sequence>
<dbReference type="Proteomes" id="UP000193009">
    <property type="component" value="Unassembled WGS sequence"/>
</dbReference>
<organism evidence="3 4">
    <name type="scientific">Lentilactobacillus parabuchneri</name>
    <dbReference type="NCBI Taxonomy" id="152331"/>
    <lineage>
        <taxon>Bacteria</taxon>
        <taxon>Bacillati</taxon>
        <taxon>Bacillota</taxon>
        <taxon>Bacilli</taxon>
        <taxon>Lactobacillales</taxon>
        <taxon>Lactobacillaceae</taxon>
        <taxon>Lentilactobacillus</taxon>
    </lineage>
</organism>
<reference evidence="3 4" key="1">
    <citation type="journal article" date="2017" name="Front. Microbiol.">
        <title>The Histidine Decarboxylase Gene Cluster of Lactobacillus parabuchneri Was Gained by Horizontal Gene Transfer and Is Mobile within the Species.</title>
        <authorList>
            <person name="Wuthrich D."/>
            <person name="Berthoud H."/>
            <person name="Wechsler D."/>
            <person name="Eugster E."/>
            <person name="Irmler S."/>
            <person name="Bruggmann R."/>
        </authorList>
    </citation>
    <scope>NUCLEOTIDE SEQUENCE [LARGE SCALE GENOMIC DNA]</scope>
    <source>
        <strain evidence="3 4">FAM23169</strain>
    </source>
</reference>
<evidence type="ECO:0000256" key="1">
    <source>
        <dbReference type="SAM" id="Phobius"/>
    </source>
</evidence>
<keyword evidence="4" id="KW-1185">Reference proteome</keyword>